<dbReference type="RefSeq" id="WP_074927693.1">
    <property type="nucleotide sequence ID" value="NZ_FOWR01000025.1"/>
</dbReference>
<accession>A0A1I5TFR1</accession>
<dbReference type="AlphaFoldDB" id="A0A1I5TFR1"/>
<dbReference type="Pfam" id="PF01844">
    <property type="entry name" value="HNH"/>
    <property type="match status" value="1"/>
</dbReference>
<dbReference type="GO" id="GO:0008270">
    <property type="term" value="F:zinc ion binding"/>
    <property type="evidence" value="ECO:0007669"/>
    <property type="project" value="InterPro"/>
</dbReference>
<dbReference type="GeneID" id="35870235"/>
<proteinExistence type="predicted"/>
<evidence type="ECO:0000313" key="2">
    <source>
        <dbReference type="EMBL" id="SFP81236.1"/>
    </source>
</evidence>
<dbReference type="Proteomes" id="UP000182692">
    <property type="component" value="Unassembled WGS sequence"/>
</dbReference>
<keyword evidence="2" id="KW-0540">Nuclease</keyword>
<dbReference type="InterPro" id="IPR002711">
    <property type="entry name" value="HNH"/>
</dbReference>
<sequence>MELLSAYLKKAIPGVNDAWNKGMVADLALTITPELIFFDKQSLLKGDMTFVWLSWFIESIYDYNLAPDNIVYADVFSLVRRGLLKSGLSEDSEHFVVIWKNVSKVIYTFICRMQGRKRQSVTKTLKEDLVSLAQNDLKCWICGYRFSHDSIQLFLNQPGSIQLPSLVDYLSPRGLVERDLKIEVEHKQPFSSGGGDLDDLDNIDLSCGYCNRHKWKFLSIYDANRSLRSFSHSRLGLVSVPQPYWVIRLLALADRCTEAGCTVTKNKQQLYVDFINDIGSAAPTNLKVVCRKHLRNSGDRFVSAVNFKDRTKKGRRSLL</sequence>
<dbReference type="EMBL" id="FOWR01000025">
    <property type="protein sequence ID" value="SFP81236.1"/>
    <property type="molecule type" value="Genomic_DNA"/>
</dbReference>
<dbReference type="GO" id="GO:0003676">
    <property type="term" value="F:nucleic acid binding"/>
    <property type="evidence" value="ECO:0007669"/>
    <property type="project" value="InterPro"/>
</dbReference>
<keyword evidence="2" id="KW-0378">Hydrolase</keyword>
<dbReference type="GO" id="GO:0004519">
    <property type="term" value="F:endonuclease activity"/>
    <property type="evidence" value="ECO:0007669"/>
    <property type="project" value="UniProtKB-KW"/>
</dbReference>
<feature type="domain" description="HNH" evidence="1">
    <location>
        <begin position="182"/>
        <end position="214"/>
    </location>
</feature>
<dbReference type="Gene3D" id="1.10.30.50">
    <property type="match status" value="1"/>
</dbReference>
<keyword evidence="2" id="KW-0255">Endonuclease</keyword>
<name>A0A1I5TFR1_9GAMM</name>
<dbReference type="STRING" id="1121869.SAMN03084138_03197"/>
<gene>
    <name evidence="2" type="ORF">SAMN03084138_03197</name>
</gene>
<dbReference type="OrthoDB" id="8410293at2"/>
<protein>
    <submittedName>
        <fullName evidence="2">HNH endonuclease</fullName>
    </submittedName>
</protein>
<organism evidence="2 3">
    <name type="scientific">Enterovibrio norvegicus DSM 15893</name>
    <dbReference type="NCBI Taxonomy" id="1121869"/>
    <lineage>
        <taxon>Bacteria</taxon>
        <taxon>Pseudomonadati</taxon>
        <taxon>Pseudomonadota</taxon>
        <taxon>Gammaproteobacteria</taxon>
        <taxon>Vibrionales</taxon>
        <taxon>Vibrionaceae</taxon>
        <taxon>Enterovibrio</taxon>
    </lineage>
</organism>
<reference evidence="2 3" key="1">
    <citation type="submission" date="2016-10" db="EMBL/GenBank/DDBJ databases">
        <authorList>
            <person name="de Groot N.N."/>
        </authorList>
    </citation>
    <scope>NUCLEOTIDE SEQUENCE [LARGE SCALE GENOMIC DNA]</scope>
    <source>
        <strain evidence="2 3">DSM 15893</strain>
    </source>
</reference>
<evidence type="ECO:0000259" key="1">
    <source>
        <dbReference type="Pfam" id="PF01844"/>
    </source>
</evidence>
<evidence type="ECO:0000313" key="3">
    <source>
        <dbReference type="Proteomes" id="UP000182692"/>
    </source>
</evidence>